<dbReference type="CDD" id="cd01467">
    <property type="entry name" value="vWA_BatA_type"/>
    <property type="match status" value="1"/>
</dbReference>
<dbReference type="InterPro" id="IPR050768">
    <property type="entry name" value="UPF0353/GerABKA_families"/>
</dbReference>
<dbReference type="PROSITE" id="PS50234">
    <property type="entry name" value="VWFA"/>
    <property type="match status" value="1"/>
</dbReference>
<proteinExistence type="predicted"/>
<gene>
    <name evidence="3" type="ORF">FPZ22_09495</name>
</gene>
<dbReference type="InterPro" id="IPR002035">
    <property type="entry name" value="VWF_A"/>
</dbReference>
<dbReference type="PANTHER" id="PTHR22550:SF18">
    <property type="entry name" value="VWFA DOMAIN-CONTAINING PROTEIN"/>
    <property type="match status" value="1"/>
</dbReference>
<accession>A0A518N5B4</accession>
<keyword evidence="1" id="KW-1133">Transmembrane helix</keyword>
<evidence type="ECO:0000313" key="4">
    <source>
        <dbReference type="Proteomes" id="UP000316584"/>
    </source>
</evidence>
<evidence type="ECO:0000313" key="3">
    <source>
        <dbReference type="EMBL" id="QDW67088.1"/>
    </source>
</evidence>
<evidence type="ECO:0000256" key="1">
    <source>
        <dbReference type="SAM" id="Phobius"/>
    </source>
</evidence>
<dbReference type="InterPro" id="IPR033881">
    <property type="entry name" value="vWA_BatA_type"/>
</dbReference>
<feature type="transmembrane region" description="Helical" evidence="1">
    <location>
        <begin position="313"/>
        <end position="331"/>
    </location>
</feature>
<dbReference type="EMBL" id="CP042218">
    <property type="protein sequence ID" value="QDW67088.1"/>
    <property type="molecule type" value="Genomic_DNA"/>
</dbReference>
<dbReference type="Pfam" id="PF00092">
    <property type="entry name" value="VWA"/>
    <property type="match status" value="1"/>
</dbReference>
<dbReference type="InterPro" id="IPR036465">
    <property type="entry name" value="vWFA_dom_sf"/>
</dbReference>
<dbReference type="PANTHER" id="PTHR22550">
    <property type="entry name" value="SPORE GERMINATION PROTEIN"/>
    <property type="match status" value="1"/>
</dbReference>
<organism evidence="3 4">
    <name type="scientific">Luteimonas granuli</name>
    <dbReference type="NCBI Taxonomy" id="1176533"/>
    <lineage>
        <taxon>Bacteria</taxon>
        <taxon>Pseudomonadati</taxon>
        <taxon>Pseudomonadota</taxon>
        <taxon>Gammaproteobacteria</taxon>
        <taxon>Lysobacterales</taxon>
        <taxon>Lysobacteraceae</taxon>
        <taxon>Luteimonas</taxon>
    </lineage>
</organism>
<keyword evidence="1" id="KW-0472">Membrane</keyword>
<dbReference type="Proteomes" id="UP000316584">
    <property type="component" value="Chromosome"/>
</dbReference>
<dbReference type="AlphaFoldDB" id="A0A518N5B4"/>
<sequence>MNALGAVWPAFAGFAWPWLLLALPLPWLLRTVLPPVRDAGPALRVPWGDRLGEVGAGSGARVPMRGQPWLAWAGWALLCLAAARPLAWGEAVQPPHSARELMLAVDLSASMGERDVLIGNEVVDRLTAAKAVIADFLTRREGDRVGLLVFGRAAYVLAPATADLDTVRGQLLATEVALAGRETAIGDAIGLAVKRLQGQEAGERVLVLLTDGVNTAGVLDPMRAAEIARDEGVRIHTIAFGGEGEALSVFGFQLPSGGPGIEEDSLREIAEMTGGRSFRARDTAALAGIYAEIDRIEPVESPGEALRPRLERYYWPLALALACGLLAAALAPRSSRA</sequence>
<dbReference type="Gene3D" id="3.40.50.410">
    <property type="entry name" value="von Willebrand factor, type A domain"/>
    <property type="match status" value="1"/>
</dbReference>
<protein>
    <submittedName>
        <fullName evidence="3">VWA domain-containing protein</fullName>
    </submittedName>
</protein>
<name>A0A518N5B4_9GAMM</name>
<dbReference type="SMART" id="SM00327">
    <property type="entry name" value="VWA"/>
    <property type="match status" value="1"/>
</dbReference>
<reference evidence="3 4" key="1">
    <citation type="submission" date="2019-07" db="EMBL/GenBank/DDBJ databases">
        <title>Full genome sequence of Luteimonas sp. Gr-4.</title>
        <authorList>
            <person name="Im W.-T."/>
        </authorList>
    </citation>
    <scope>NUCLEOTIDE SEQUENCE [LARGE SCALE GENOMIC DNA]</scope>
    <source>
        <strain evidence="3 4">Gr-4</strain>
    </source>
</reference>
<dbReference type="SUPFAM" id="SSF53300">
    <property type="entry name" value="vWA-like"/>
    <property type="match status" value="1"/>
</dbReference>
<evidence type="ECO:0000259" key="2">
    <source>
        <dbReference type="PROSITE" id="PS50234"/>
    </source>
</evidence>
<dbReference type="OrthoDB" id="6206554at2"/>
<keyword evidence="4" id="KW-1185">Reference proteome</keyword>
<keyword evidence="1" id="KW-0812">Transmembrane</keyword>
<dbReference type="KEGG" id="lug:FPZ22_09495"/>
<feature type="domain" description="VWFA" evidence="2">
    <location>
        <begin position="100"/>
        <end position="293"/>
    </location>
</feature>
<dbReference type="RefSeq" id="WP_144892449.1">
    <property type="nucleotide sequence ID" value="NZ_CP042218.1"/>
</dbReference>